<dbReference type="EMBL" id="MU154568">
    <property type="protein sequence ID" value="KAF9494795.1"/>
    <property type="molecule type" value="Genomic_DNA"/>
</dbReference>
<keyword evidence="2" id="KW-1185">Reference proteome</keyword>
<proteinExistence type="predicted"/>
<reference evidence="1" key="1">
    <citation type="submission" date="2020-11" db="EMBL/GenBank/DDBJ databases">
        <authorList>
            <consortium name="DOE Joint Genome Institute"/>
            <person name="Ahrendt S."/>
            <person name="Riley R."/>
            <person name="Andreopoulos W."/>
            <person name="Labutti K."/>
            <person name="Pangilinan J."/>
            <person name="Ruiz-Duenas F.J."/>
            <person name="Barrasa J.M."/>
            <person name="Sanchez-Garcia M."/>
            <person name="Camarero S."/>
            <person name="Miyauchi S."/>
            <person name="Serrano A."/>
            <person name="Linde D."/>
            <person name="Babiker R."/>
            <person name="Drula E."/>
            <person name="Ayuso-Fernandez I."/>
            <person name="Pacheco R."/>
            <person name="Padilla G."/>
            <person name="Ferreira P."/>
            <person name="Barriuso J."/>
            <person name="Kellner H."/>
            <person name="Castanera R."/>
            <person name="Alfaro M."/>
            <person name="Ramirez L."/>
            <person name="Pisabarro A.G."/>
            <person name="Kuo A."/>
            <person name="Tritt A."/>
            <person name="Lipzen A."/>
            <person name="He G."/>
            <person name="Yan M."/>
            <person name="Ng V."/>
            <person name="Cullen D."/>
            <person name="Martin F."/>
            <person name="Rosso M.-N."/>
            <person name="Henrissat B."/>
            <person name="Hibbett D."/>
            <person name="Martinez A.T."/>
            <person name="Grigoriev I.V."/>
        </authorList>
    </citation>
    <scope>NUCLEOTIDE SEQUENCE</scope>
    <source>
        <strain evidence="1">ATCC 90797</strain>
    </source>
</reference>
<sequence length="70" mass="7829">MDDIVGAEKLGKRIKAEILQDDDARQVRRLFCFRVVSEMNVSCGPDSVYVGNRRFVEMCGYALAPTLTSS</sequence>
<comment type="caution">
    <text evidence="1">The sequence shown here is derived from an EMBL/GenBank/DDBJ whole genome shotgun (WGS) entry which is preliminary data.</text>
</comment>
<accession>A0A9P5ZVS4</accession>
<name>A0A9P5ZVS4_PLEER</name>
<gene>
    <name evidence="1" type="ORF">BDN71DRAFT_1448357</name>
</gene>
<evidence type="ECO:0000313" key="2">
    <source>
        <dbReference type="Proteomes" id="UP000807025"/>
    </source>
</evidence>
<organism evidence="1 2">
    <name type="scientific">Pleurotus eryngii</name>
    <name type="common">Boletus of the steppes</name>
    <dbReference type="NCBI Taxonomy" id="5323"/>
    <lineage>
        <taxon>Eukaryota</taxon>
        <taxon>Fungi</taxon>
        <taxon>Dikarya</taxon>
        <taxon>Basidiomycota</taxon>
        <taxon>Agaricomycotina</taxon>
        <taxon>Agaricomycetes</taxon>
        <taxon>Agaricomycetidae</taxon>
        <taxon>Agaricales</taxon>
        <taxon>Pleurotineae</taxon>
        <taxon>Pleurotaceae</taxon>
        <taxon>Pleurotus</taxon>
    </lineage>
</organism>
<protein>
    <submittedName>
        <fullName evidence="1">Uncharacterized protein</fullName>
    </submittedName>
</protein>
<evidence type="ECO:0000313" key="1">
    <source>
        <dbReference type="EMBL" id="KAF9494795.1"/>
    </source>
</evidence>
<dbReference type="Proteomes" id="UP000807025">
    <property type="component" value="Unassembled WGS sequence"/>
</dbReference>
<dbReference type="AlphaFoldDB" id="A0A9P5ZVS4"/>